<name>A0A448WMQ1_9PLAT</name>
<protein>
    <submittedName>
        <fullName evidence="1">Uncharacterized protein</fullName>
    </submittedName>
</protein>
<dbReference type="Proteomes" id="UP000784294">
    <property type="component" value="Unassembled WGS sequence"/>
</dbReference>
<dbReference type="EMBL" id="CAAALY010025375">
    <property type="protein sequence ID" value="VEL15658.1"/>
    <property type="molecule type" value="Genomic_DNA"/>
</dbReference>
<reference evidence="1" key="1">
    <citation type="submission" date="2018-11" db="EMBL/GenBank/DDBJ databases">
        <authorList>
            <consortium name="Pathogen Informatics"/>
        </authorList>
    </citation>
    <scope>NUCLEOTIDE SEQUENCE</scope>
</reference>
<sequence>MALDHMATTEAIDQWANVAVWPHLRLAGQSPPSRPCPLHQALLTVPTHHQRQQPLQLRLGTVRAMQGRWTPRPVNPVVTCLRHSPLPFTSTIHYPAFSPDRYCLSLFATTERASGVGSSFPKCSFLYNSPIVALQPVTLENHFFLDKKLSCHCCNTDLASRINVF</sequence>
<evidence type="ECO:0000313" key="1">
    <source>
        <dbReference type="EMBL" id="VEL15658.1"/>
    </source>
</evidence>
<evidence type="ECO:0000313" key="2">
    <source>
        <dbReference type="Proteomes" id="UP000784294"/>
    </source>
</evidence>
<gene>
    <name evidence="1" type="ORF">PXEA_LOCUS9098</name>
</gene>
<organism evidence="1 2">
    <name type="scientific">Protopolystoma xenopodis</name>
    <dbReference type="NCBI Taxonomy" id="117903"/>
    <lineage>
        <taxon>Eukaryota</taxon>
        <taxon>Metazoa</taxon>
        <taxon>Spiralia</taxon>
        <taxon>Lophotrochozoa</taxon>
        <taxon>Platyhelminthes</taxon>
        <taxon>Monogenea</taxon>
        <taxon>Polyopisthocotylea</taxon>
        <taxon>Polystomatidea</taxon>
        <taxon>Polystomatidae</taxon>
        <taxon>Protopolystoma</taxon>
    </lineage>
</organism>
<proteinExistence type="predicted"/>
<accession>A0A448WMQ1</accession>
<keyword evidence="2" id="KW-1185">Reference proteome</keyword>
<comment type="caution">
    <text evidence="1">The sequence shown here is derived from an EMBL/GenBank/DDBJ whole genome shotgun (WGS) entry which is preliminary data.</text>
</comment>
<dbReference type="AlphaFoldDB" id="A0A448WMQ1"/>